<feature type="region of interest" description="Disordered" evidence="1">
    <location>
        <begin position="272"/>
        <end position="294"/>
    </location>
</feature>
<organism evidence="3 4">
    <name type="scientific">Olea europaea subsp. europaea</name>
    <dbReference type="NCBI Taxonomy" id="158383"/>
    <lineage>
        <taxon>Eukaryota</taxon>
        <taxon>Viridiplantae</taxon>
        <taxon>Streptophyta</taxon>
        <taxon>Embryophyta</taxon>
        <taxon>Tracheophyta</taxon>
        <taxon>Spermatophyta</taxon>
        <taxon>Magnoliopsida</taxon>
        <taxon>eudicotyledons</taxon>
        <taxon>Gunneridae</taxon>
        <taxon>Pentapetalae</taxon>
        <taxon>asterids</taxon>
        <taxon>lamiids</taxon>
        <taxon>Lamiales</taxon>
        <taxon>Oleaceae</taxon>
        <taxon>Oleeae</taxon>
        <taxon>Olea</taxon>
    </lineage>
</organism>
<dbReference type="EMBL" id="CACTIH010007494">
    <property type="protein sequence ID" value="CAA3014541.1"/>
    <property type="molecule type" value="Genomic_DNA"/>
</dbReference>
<proteinExistence type="predicted"/>
<evidence type="ECO:0000313" key="3">
    <source>
        <dbReference type="EMBL" id="CAA3014541.1"/>
    </source>
</evidence>
<evidence type="ECO:0000259" key="2">
    <source>
        <dbReference type="Pfam" id="PF14438"/>
    </source>
</evidence>
<protein>
    <recommendedName>
        <fullName evidence="2">Ataxin 2 SM domain-containing protein</fullName>
    </recommendedName>
</protein>
<evidence type="ECO:0000313" key="4">
    <source>
        <dbReference type="Proteomes" id="UP000594638"/>
    </source>
</evidence>
<dbReference type="InterPro" id="IPR045117">
    <property type="entry name" value="ATXN2-like"/>
</dbReference>
<feature type="compositionally biased region" description="Basic and acidic residues" evidence="1">
    <location>
        <begin position="165"/>
        <end position="187"/>
    </location>
</feature>
<dbReference type="AlphaFoldDB" id="A0A8S0U9S3"/>
<dbReference type="Gramene" id="OE9A116719T3">
    <property type="protein sequence ID" value="OE9A116719C3"/>
    <property type="gene ID" value="OE9A116719"/>
</dbReference>
<dbReference type="Proteomes" id="UP000594638">
    <property type="component" value="Unassembled WGS sequence"/>
</dbReference>
<feature type="region of interest" description="Disordered" evidence="1">
    <location>
        <begin position="306"/>
        <end position="328"/>
    </location>
</feature>
<sequence>MCTYNYTQGEMGCRNGGLREEENDAMAASLTASDALLFATMCIVELPVDVHAKDGSIYTGIFYTARVDKDYAVVLKNARMIKKGNRASNVANGSMIETLIVQSEDLVQVVAKEVPIPSNEVSGYLRRDGLEAIAGTNECSEREAKANESSGDKKHRSETSFAADVESHSSRSTEEENERSDGTDFGKMEEAHIVLVGGRQIWDVSGEKQSNHRENPEFQDEKTTCEVQGSSLSLDVCQSQSTAAENILGEMDMQNMLKGLSSGSHAATMVKLDNQNQKRPTSEKTKSPDALSSSVSVAVTPTVIVSSESNPSSSSASTPSVPPKGSNLNRAAKEFKLNPEAKIFSPSPLHHRSVTPPAVQAEASVTYMPEVYAMVPIATAENKDDISLFAPHSSLPVTFVPYNDVIIGNGSSDAPYAQPVVCQVLSTTQPIRYASQYHNLQAGTAYMYPNSQNVYSMVVYTLIYCNIIVVEYKRFAMGWLIFYRLMLSGYCRTSGASCLCVSHFRHHSECGRIFSSSYRTSLNSTSNASSQVPRFRSNEICAA</sequence>
<dbReference type="InterPro" id="IPR025852">
    <property type="entry name" value="SM_dom_ATX"/>
</dbReference>
<gene>
    <name evidence="3" type="ORF">OLEA9_A116719</name>
</gene>
<comment type="caution">
    <text evidence="3">The sequence shown here is derived from an EMBL/GenBank/DDBJ whole genome shotgun (WGS) entry which is preliminary data.</text>
</comment>
<dbReference type="OrthoDB" id="2275718at2759"/>
<feature type="compositionally biased region" description="Low complexity" evidence="1">
    <location>
        <begin position="306"/>
        <end position="319"/>
    </location>
</feature>
<accession>A0A8S0U9S3</accession>
<dbReference type="GO" id="GO:0010494">
    <property type="term" value="C:cytoplasmic stress granule"/>
    <property type="evidence" value="ECO:0007669"/>
    <property type="project" value="TreeGrafter"/>
</dbReference>
<dbReference type="GO" id="GO:0003729">
    <property type="term" value="F:mRNA binding"/>
    <property type="evidence" value="ECO:0007669"/>
    <property type="project" value="TreeGrafter"/>
</dbReference>
<evidence type="ECO:0000256" key="1">
    <source>
        <dbReference type="SAM" id="MobiDB-lite"/>
    </source>
</evidence>
<feature type="domain" description="Ataxin 2 SM" evidence="2">
    <location>
        <begin position="34"/>
        <end position="112"/>
    </location>
</feature>
<dbReference type="PANTHER" id="PTHR12854">
    <property type="entry name" value="ATAXIN 2-RELATED"/>
    <property type="match status" value="1"/>
</dbReference>
<dbReference type="PANTHER" id="PTHR12854:SF12">
    <property type="entry name" value="POLYADENYLATE-BINDING PROTEIN INTERACTING PROTEIN"/>
    <property type="match status" value="1"/>
</dbReference>
<name>A0A8S0U9S3_OLEEU</name>
<dbReference type="GO" id="GO:0034063">
    <property type="term" value="P:stress granule assembly"/>
    <property type="evidence" value="ECO:0007669"/>
    <property type="project" value="TreeGrafter"/>
</dbReference>
<keyword evidence="4" id="KW-1185">Reference proteome</keyword>
<reference evidence="3 4" key="1">
    <citation type="submission" date="2019-12" db="EMBL/GenBank/DDBJ databases">
        <authorList>
            <person name="Alioto T."/>
            <person name="Alioto T."/>
            <person name="Gomez Garrido J."/>
        </authorList>
    </citation>
    <scope>NUCLEOTIDE SEQUENCE [LARGE SCALE GENOMIC DNA]</scope>
</reference>
<feature type="region of interest" description="Disordered" evidence="1">
    <location>
        <begin position="136"/>
        <end position="187"/>
    </location>
</feature>
<feature type="compositionally biased region" description="Basic and acidic residues" evidence="1">
    <location>
        <begin position="139"/>
        <end position="158"/>
    </location>
</feature>
<dbReference type="Pfam" id="PF14438">
    <property type="entry name" value="SM-ATX"/>
    <property type="match status" value="1"/>
</dbReference>